<protein>
    <recommendedName>
        <fullName evidence="5">MYND-type domain-containing protein</fullName>
    </recommendedName>
</protein>
<evidence type="ECO:0000259" key="5">
    <source>
        <dbReference type="PROSITE" id="PS50865"/>
    </source>
</evidence>
<gene>
    <name evidence="6" type="ORF">CONLIGDRAFT_649934</name>
</gene>
<accession>A0A1J7I6G1</accession>
<dbReference type="InterPro" id="IPR002893">
    <property type="entry name" value="Znf_MYND"/>
</dbReference>
<dbReference type="EMBL" id="KV875108">
    <property type="protein sequence ID" value="OIW23102.1"/>
    <property type="molecule type" value="Genomic_DNA"/>
</dbReference>
<dbReference type="OrthoDB" id="432970at2759"/>
<feature type="domain" description="MYND-type" evidence="5">
    <location>
        <begin position="145"/>
        <end position="192"/>
    </location>
</feature>
<dbReference type="PROSITE" id="PS50865">
    <property type="entry name" value="ZF_MYND_2"/>
    <property type="match status" value="1"/>
</dbReference>
<dbReference type="AlphaFoldDB" id="A0A1J7I6G1"/>
<dbReference type="Gene3D" id="6.10.140.2220">
    <property type="match status" value="1"/>
</dbReference>
<keyword evidence="2 4" id="KW-0863">Zinc-finger</keyword>
<dbReference type="Pfam" id="PF01753">
    <property type="entry name" value="zf-MYND"/>
    <property type="match status" value="1"/>
</dbReference>
<evidence type="ECO:0000313" key="7">
    <source>
        <dbReference type="Proteomes" id="UP000182658"/>
    </source>
</evidence>
<sequence>MASATHSHIVERATCESAVATFFEHLPSPKDHHEKPLHELLPELEMAMRKFTQVIVAIPDITRCTQLCFVLMEVVALIRRNRNYVTLLYAQLARIAMSMNDNPSDNGPMARQLRYLRWVAKGMKDETSPFRQLGSVNLASAPVRCAACGAESNRRLHCSACLLPADTGVSYGTSYCNSGCQKRHWAVHRLKCRQIRSLKRASDTFDEVFRYALSVTHNPTYTVTLIKADDGALLAEFKGEYTTPSLETMVNGASLPEKRCFDSRRSDYRHNTSIMHAATKQLQRSTKDNSRTTSIQGKSLLLTQQNIGHCLLLESVTFIPKNMTLPVRLAYSKFNSFSALSHHDVIRATLRCGEQYAIDPTSLQFGWKHTITPWETYATQRIRHIDVVNVAHPQPAGTMLASATIQQRNSLLATIAATAPLAALVEIVVHGVNKMLRQQGGIDMQTVCAIKAEAEFVACRARIVGCFRRGIDQVVRERGMGGEPLLCLPKGRDCDDLGAVLRGMDVL</sequence>
<dbReference type="GO" id="GO:0008270">
    <property type="term" value="F:zinc ion binding"/>
    <property type="evidence" value="ECO:0007669"/>
    <property type="project" value="UniProtKB-KW"/>
</dbReference>
<dbReference type="InParanoid" id="A0A1J7I6G1"/>
<reference evidence="6 7" key="1">
    <citation type="submission" date="2016-10" db="EMBL/GenBank/DDBJ databases">
        <title>Draft genome sequence of Coniochaeta ligniaria NRRL30616, a lignocellulolytic fungus for bioabatement of inhibitors in plant biomass hydrolysates.</title>
        <authorList>
            <consortium name="DOE Joint Genome Institute"/>
            <person name="Jimenez D.J."/>
            <person name="Hector R.E."/>
            <person name="Riley R."/>
            <person name="Sun H."/>
            <person name="Grigoriev I.V."/>
            <person name="Van Elsas J.D."/>
            <person name="Nichols N.N."/>
        </authorList>
    </citation>
    <scope>NUCLEOTIDE SEQUENCE [LARGE SCALE GENOMIC DNA]</scope>
    <source>
        <strain evidence="6 7">NRRL 30616</strain>
    </source>
</reference>
<evidence type="ECO:0000313" key="6">
    <source>
        <dbReference type="EMBL" id="OIW23102.1"/>
    </source>
</evidence>
<keyword evidence="1" id="KW-0479">Metal-binding</keyword>
<dbReference type="SUPFAM" id="SSF144232">
    <property type="entry name" value="HIT/MYND zinc finger-like"/>
    <property type="match status" value="1"/>
</dbReference>
<keyword evidence="3" id="KW-0862">Zinc</keyword>
<name>A0A1J7I6G1_9PEZI</name>
<evidence type="ECO:0000256" key="2">
    <source>
        <dbReference type="ARBA" id="ARBA00022771"/>
    </source>
</evidence>
<proteinExistence type="predicted"/>
<evidence type="ECO:0000256" key="1">
    <source>
        <dbReference type="ARBA" id="ARBA00022723"/>
    </source>
</evidence>
<evidence type="ECO:0000256" key="4">
    <source>
        <dbReference type="PROSITE-ProRule" id="PRU00134"/>
    </source>
</evidence>
<evidence type="ECO:0000256" key="3">
    <source>
        <dbReference type="ARBA" id="ARBA00022833"/>
    </source>
</evidence>
<keyword evidence="7" id="KW-1185">Reference proteome</keyword>
<organism evidence="6 7">
    <name type="scientific">Coniochaeta ligniaria NRRL 30616</name>
    <dbReference type="NCBI Taxonomy" id="1408157"/>
    <lineage>
        <taxon>Eukaryota</taxon>
        <taxon>Fungi</taxon>
        <taxon>Dikarya</taxon>
        <taxon>Ascomycota</taxon>
        <taxon>Pezizomycotina</taxon>
        <taxon>Sordariomycetes</taxon>
        <taxon>Sordariomycetidae</taxon>
        <taxon>Coniochaetales</taxon>
        <taxon>Coniochaetaceae</taxon>
        <taxon>Coniochaeta</taxon>
    </lineage>
</organism>
<dbReference type="Proteomes" id="UP000182658">
    <property type="component" value="Unassembled WGS sequence"/>
</dbReference>